<evidence type="ECO:0000256" key="1">
    <source>
        <dbReference type="SAM" id="MobiDB-lite"/>
    </source>
</evidence>
<dbReference type="EMBL" id="JAWWNJ010000013">
    <property type="protein sequence ID" value="KAK7042300.1"/>
    <property type="molecule type" value="Genomic_DNA"/>
</dbReference>
<keyword evidence="3" id="KW-1185">Reference proteome</keyword>
<proteinExistence type="predicted"/>
<accession>A0AAW0CU24</accession>
<evidence type="ECO:0000313" key="2">
    <source>
        <dbReference type="EMBL" id="KAK7042300.1"/>
    </source>
</evidence>
<dbReference type="Proteomes" id="UP001362999">
    <property type="component" value="Unassembled WGS sequence"/>
</dbReference>
<feature type="compositionally biased region" description="Polar residues" evidence="1">
    <location>
        <begin position="1"/>
        <end position="22"/>
    </location>
</feature>
<name>A0AAW0CU24_9AGAR</name>
<sequence>MSSRRVLTPTQSCQHISDSTAPDDQPKPVTAVAFKVQTSRSLRWMNTPLYDSPNLSRIEEDTTLCFASRPSEGDLTACASASSGLKFKNESRSTPPPSSFELLLAELPEIPDWYEDYPEQAEEKQEETPAIPTPTIYTPTLDTPLSDYHSLADYHPTSLCCQDFLPELGQCQHAASCTVSPEISNCMIKNAEGPQTMPQHVAALRPWSPQNIRRSYSFDLGTHRTFDYPYVVSSFLIPPL</sequence>
<dbReference type="AlphaFoldDB" id="A0AAW0CU24"/>
<organism evidence="2 3">
    <name type="scientific">Favolaschia claudopus</name>
    <dbReference type="NCBI Taxonomy" id="2862362"/>
    <lineage>
        <taxon>Eukaryota</taxon>
        <taxon>Fungi</taxon>
        <taxon>Dikarya</taxon>
        <taxon>Basidiomycota</taxon>
        <taxon>Agaricomycotina</taxon>
        <taxon>Agaricomycetes</taxon>
        <taxon>Agaricomycetidae</taxon>
        <taxon>Agaricales</taxon>
        <taxon>Marasmiineae</taxon>
        <taxon>Mycenaceae</taxon>
        <taxon>Favolaschia</taxon>
    </lineage>
</organism>
<reference evidence="2 3" key="1">
    <citation type="journal article" date="2024" name="J Genomics">
        <title>Draft genome sequencing and assembly of Favolaschia claudopus CIRM-BRFM 2984 isolated from oak limbs.</title>
        <authorList>
            <person name="Navarro D."/>
            <person name="Drula E."/>
            <person name="Chaduli D."/>
            <person name="Cazenave R."/>
            <person name="Ahrendt S."/>
            <person name="Wang J."/>
            <person name="Lipzen A."/>
            <person name="Daum C."/>
            <person name="Barry K."/>
            <person name="Grigoriev I.V."/>
            <person name="Favel A."/>
            <person name="Rosso M.N."/>
            <person name="Martin F."/>
        </authorList>
    </citation>
    <scope>NUCLEOTIDE SEQUENCE [LARGE SCALE GENOMIC DNA]</scope>
    <source>
        <strain evidence="2 3">CIRM-BRFM 2984</strain>
    </source>
</reference>
<feature type="region of interest" description="Disordered" evidence="1">
    <location>
        <begin position="1"/>
        <end position="28"/>
    </location>
</feature>
<evidence type="ECO:0000313" key="3">
    <source>
        <dbReference type="Proteomes" id="UP001362999"/>
    </source>
</evidence>
<protein>
    <submittedName>
        <fullName evidence="2">Uncharacterized protein</fullName>
    </submittedName>
</protein>
<gene>
    <name evidence="2" type="ORF">R3P38DRAFT_2889617</name>
</gene>
<comment type="caution">
    <text evidence="2">The sequence shown here is derived from an EMBL/GenBank/DDBJ whole genome shotgun (WGS) entry which is preliminary data.</text>
</comment>